<keyword evidence="3" id="KW-1185">Reference proteome</keyword>
<protein>
    <submittedName>
        <fullName evidence="2">Putative pinoresinol-lariciresinol reductase 3</fullName>
    </submittedName>
</protein>
<organism evidence="2 3">
    <name type="scientific">Lasiodiplodia theobromae</name>
    <dbReference type="NCBI Taxonomy" id="45133"/>
    <lineage>
        <taxon>Eukaryota</taxon>
        <taxon>Fungi</taxon>
        <taxon>Dikarya</taxon>
        <taxon>Ascomycota</taxon>
        <taxon>Pezizomycotina</taxon>
        <taxon>Dothideomycetes</taxon>
        <taxon>Dothideomycetes incertae sedis</taxon>
        <taxon>Botryosphaeriales</taxon>
        <taxon>Botryosphaeriaceae</taxon>
        <taxon>Lasiodiplodia</taxon>
    </lineage>
</organism>
<dbReference type="Gene3D" id="3.40.50.720">
    <property type="entry name" value="NAD(P)-binding Rossmann-like Domain"/>
    <property type="match status" value="1"/>
</dbReference>
<dbReference type="InterPro" id="IPR008030">
    <property type="entry name" value="NmrA-like"/>
</dbReference>
<feature type="domain" description="NmrA-like" evidence="1">
    <location>
        <begin position="4"/>
        <end position="245"/>
    </location>
</feature>
<dbReference type="InterPro" id="IPR036291">
    <property type="entry name" value="NAD(P)-bd_dom_sf"/>
</dbReference>
<dbReference type="EMBL" id="VCHE01000073">
    <property type="protein sequence ID" value="KAB2572683.1"/>
    <property type="molecule type" value="Genomic_DNA"/>
</dbReference>
<comment type="caution">
    <text evidence="2">The sequence shown here is derived from an EMBL/GenBank/DDBJ whole genome shotgun (WGS) entry which is preliminary data.</text>
</comment>
<name>A0A5N5D4M0_9PEZI</name>
<evidence type="ECO:0000313" key="2">
    <source>
        <dbReference type="EMBL" id="KAB2572683.1"/>
    </source>
</evidence>
<dbReference type="PANTHER" id="PTHR43349">
    <property type="entry name" value="PINORESINOL REDUCTASE-RELATED"/>
    <property type="match status" value="1"/>
</dbReference>
<dbReference type="Pfam" id="PF05368">
    <property type="entry name" value="NmrA"/>
    <property type="match status" value="1"/>
</dbReference>
<dbReference type="Gene3D" id="3.90.25.10">
    <property type="entry name" value="UDP-galactose 4-epimerase, domain 1"/>
    <property type="match status" value="1"/>
</dbReference>
<dbReference type="SUPFAM" id="SSF51735">
    <property type="entry name" value="NAD(P)-binding Rossmann-fold domains"/>
    <property type="match status" value="1"/>
</dbReference>
<dbReference type="InterPro" id="IPR050608">
    <property type="entry name" value="NmrA-type/Isoflavone_red_sf"/>
</dbReference>
<accession>A0A5N5D4M0</accession>
<evidence type="ECO:0000259" key="1">
    <source>
        <dbReference type="Pfam" id="PF05368"/>
    </source>
</evidence>
<dbReference type="OrthoDB" id="419598at2759"/>
<proteinExistence type="predicted"/>
<dbReference type="Proteomes" id="UP000325902">
    <property type="component" value="Unassembled WGS sequence"/>
</dbReference>
<sequence length="325" mass="36766">MENQKQRVLLLGATGHTGRSILDGLLEYGKYEVQALVRPSSADKPEVKKLTERGVKIVVADINGPVQDLVDIQRGVDVTISAIDAHSLHAQKNLATAAKQAGVKRFVPCAWITVAPAGGVMVTRDHKEDVYNHIKRLHLPFTVIDVGTWHQVSFPGVLPSGRFSYAALVPMNLVHGDGERSTVIGDLRDIGRWTARILDDERTLNKYVLAWSDSLSDNEIFSIVEEVTGEKLQRQTLSYGELETLCKEARENYEREPTNVNFGMRQFRDYQYSKYVRGDNQVEYAKYLGYLDAQELFPDFHPITFRDFLGDLLNGKIEKPRYELK</sequence>
<dbReference type="PANTHER" id="PTHR43349:SF93">
    <property type="entry name" value="ISOFLAVONE REDUCTASE HOMOLOG P3-RELATED"/>
    <property type="match status" value="1"/>
</dbReference>
<reference evidence="2 3" key="1">
    <citation type="journal article" date="2019" name="Sci. Rep.">
        <title>A multi-omics analysis of the grapevine pathogen Lasiodiplodia theobromae reveals that temperature affects the expression of virulence- and pathogenicity-related genes.</title>
        <authorList>
            <person name="Felix C."/>
            <person name="Meneses R."/>
            <person name="Goncalves M.F.M."/>
            <person name="Tilleman L."/>
            <person name="Duarte A.S."/>
            <person name="Jorrin-Novo J.V."/>
            <person name="Van de Peer Y."/>
            <person name="Deforce D."/>
            <person name="Van Nieuwerburgh F."/>
            <person name="Esteves A.C."/>
            <person name="Alves A."/>
        </authorList>
    </citation>
    <scope>NUCLEOTIDE SEQUENCE [LARGE SCALE GENOMIC DNA]</scope>
    <source>
        <strain evidence="2 3">LA-SOL3</strain>
    </source>
</reference>
<dbReference type="AlphaFoldDB" id="A0A5N5D4M0"/>
<gene>
    <name evidence="2" type="primary">PLR3_1</name>
    <name evidence="2" type="ORF">DBV05_g8624</name>
</gene>
<evidence type="ECO:0000313" key="3">
    <source>
        <dbReference type="Proteomes" id="UP000325902"/>
    </source>
</evidence>